<evidence type="ECO:0000259" key="6">
    <source>
        <dbReference type="PROSITE" id="PS01124"/>
    </source>
</evidence>
<sequence>MFALCLAVTARAQKDSSADLDDFKAAWGDFNREGRYAEFVEYARPWFCRASDGADTSAFVYSGITLSMAFLSLDEPDSVRKYLDAVSPCLHSETEPRILLTYNFIRGTYSLKREYNYPKALDFYQKCYEIAAQSEDTDNSIAALLNIVHIYYVRSDSRALGQARLAYRLSCQKGTDELAVCMANTAMGEMLYLSGSLDSALCYSRNALEIAEKTDYVSIYSDLHLLLADIYASMWRDGGKGDSSLVLAERHYGLAIDNSAYAETGTRSMLYLHYGLLAENTGDTSKAVELYRKGLDVSLNRGNLEFRRELYRRIADLSYQEGNHEDALDFYKSYAFLLDSVASQSKEFQFDSLLLANQNMEHREELNLKEIALLRANRSSLVIASALAIVLLVAVSVWILYRRQKNMYRVLFERYRNYSARVEAASETSRPSSSQADKEIFLKLEEKMKNGKLYRMKDISVDKASEILGTNRTYLSKSVNKWAGMSFPAYVNSYRIREATSVISDPERDVPMKVLADELGFNSLSVFYKVFQKETGLTPSRYRKENDLSSVGGEDL</sequence>
<comment type="caution">
    <text evidence="7">The sequence shown here is derived from an EMBL/GenBank/DDBJ whole genome shotgun (WGS) entry which is preliminary data.</text>
</comment>
<dbReference type="InterPro" id="IPR011990">
    <property type="entry name" value="TPR-like_helical_dom_sf"/>
</dbReference>
<dbReference type="InterPro" id="IPR018062">
    <property type="entry name" value="HTH_AraC-typ_CS"/>
</dbReference>
<evidence type="ECO:0000256" key="4">
    <source>
        <dbReference type="PROSITE-ProRule" id="PRU00339"/>
    </source>
</evidence>
<dbReference type="PANTHER" id="PTHR43280">
    <property type="entry name" value="ARAC-FAMILY TRANSCRIPTIONAL REGULATOR"/>
    <property type="match status" value="1"/>
</dbReference>
<keyword evidence="5" id="KW-1133">Transmembrane helix</keyword>
<dbReference type="EMBL" id="JADIMA010000061">
    <property type="protein sequence ID" value="MBO8473225.1"/>
    <property type="molecule type" value="Genomic_DNA"/>
</dbReference>
<evidence type="ECO:0000313" key="8">
    <source>
        <dbReference type="Proteomes" id="UP000823604"/>
    </source>
</evidence>
<keyword evidence="4" id="KW-0802">TPR repeat</keyword>
<feature type="transmembrane region" description="Helical" evidence="5">
    <location>
        <begin position="381"/>
        <end position="401"/>
    </location>
</feature>
<dbReference type="PROSITE" id="PS50005">
    <property type="entry name" value="TPR"/>
    <property type="match status" value="1"/>
</dbReference>
<accession>A0A9D9NH72</accession>
<evidence type="ECO:0000256" key="5">
    <source>
        <dbReference type="SAM" id="Phobius"/>
    </source>
</evidence>
<dbReference type="GO" id="GO:0003700">
    <property type="term" value="F:DNA-binding transcription factor activity"/>
    <property type="evidence" value="ECO:0007669"/>
    <property type="project" value="InterPro"/>
</dbReference>
<dbReference type="InterPro" id="IPR009057">
    <property type="entry name" value="Homeodomain-like_sf"/>
</dbReference>
<dbReference type="GO" id="GO:0043565">
    <property type="term" value="F:sequence-specific DNA binding"/>
    <property type="evidence" value="ECO:0007669"/>
    <property type="project" value="InterPro"/>
</dbReference>
<dbReference type="InterPro" id="IPR018060">
    <property type="entry name" value="HTH_AraC"/>
</dbReference>
<keyword evidence="1" id="KW-0805">Transcription regulation</keyword>
<evidence type="ECO:0000313" key="7">
    <source>
        <dbReference type="EMBL" id="MBO8473225.1"/>
    </source>
</evidence>
<evidence type="ECO:0000256" key="3">
    <source>
        <dbReference type="ARBA" id="ARBA00023163"/>
    </source>
</evidence>
<proteinExistence type="predicted"/>
<name>A0A9D9NH72_9BACT</name>
<dbReference type="Proteomes" id="UP000823604">
    <property type="component" value="Unassembled WGS sequence"/>
</dbReference>
<keyword evidence="2" id="KW-0238">DNA-binding</keyword>
<gene>
    <name evidence="7" type="ORF">IAB81_06300</name>
</gene>
<dbReference type="SMART" id="SM00342">
    <property type="entry name" value="HTH_ARAC"/>
    <property type="match status" value="1"/>
</dbReference>
<organism evidence="7 8">
    <name type="scientific">Candidatus Merdivivens pullicola</name>
    <dbReference type="NCBI Taxonomy" id="2840872"/>
    <lineage>
        <taxon>Bacteria</taxon>
        <taxon>Pseudomonadati</taxon>
        <taxon>Bacteroidota</taxon>
        <taxon>Bacteroidia</taxon>
        <taxon>Bacteroidales</taxon>
        <taxon>Muribaculaceae</taxon>
        <taxon>Muribaculaceae incertae sedis</taxon>
        <taxon>Candidatus Merdivivens</taxon>
    </lineage>
</organism>
<dbReference type="Gene3D" id="1.10.10.60">
    <property type="entry name" value="Homeodomain-like"/>
    <property type="match status" value="2"/>
</dbReference>
<dbReference type="PROSITE" id="PS01124">
    <property type="entry name" value="HTH_ARAC_FAMILY_2"/>
    <property type="match status" value="1"/>
</dbReference>
<dbReference type="SUPFAM" id="SSF48452">
    <property type="entry name" value="TPR-like"/>
    <property type="match status" value="1"/>
</dbReference>
<dbReference type="InterPro" id="IPR019734">
    <property type="entry name" value="TPR_rpt"/>
</dbReference>
<evidence type="ECO:0000256" key="2">
    <source>
        <dbReference type="ARBA" id="ARBA00023125"/>
    </source>
</evidence>
<dbReference type="AlphaFoldDB" id="A0A9D9NH72"/>
<keyword evidence="5" id="KW-0812">Transmembrane</keyword>
<feature type="domain" description="HTH araC/xylS-type" evidence="6">
    <location>
        <begin position="438"/>
        <end position="545"/>
    </location>
</feature>
<dbReference type="PANTHER" id="PTHR43280:SF29">
    <property type="entry name" value="ARAC-FAMILY TRANSCRIPTIONAL REGULATOR"/>
    <property type="match status" value="1"/>
</dbReference>
<dbReference type="PROSITE" id="PS00041">
    <property type="entry name" value="HTH_ARAC_FAMILY_1"/>
    <property type="match status" value="1"/>
</dbReference>
<dbReference type="Gene3D" id="1.25.40.10">
    <property type="entry name" value="Tetratricopeptide repeat domain"/>
    <property type="match status" value="2"/>
</dbReference>
<protein>
    <submittedName>
        <fullName evidence="7">Helix-turn-helix domain-containing protein</fullName>
    </submittedName>
</protein>
<reference evidence="7" key="2">
    <citation type="journal article" date="2021" name="PeerJ">
        <title>Extensive microbial diversity within the chicken gut microbiome revealed by metagenomics and culture.</title>
        <authorList>
            <person name="Gilroy R."/>
            <person name="Ravi A."/>
            <person name="Getino M."/>
            <person name="Pursley I."/>
            <person name="Horton D.L."/>
            <person name="Alikhan N.F."/>
            <person name="Baker D."/>
            <person name="Gharbi K."/>
            <person name="Hall N."/>
            <person name="Watson M."/>
            <person name="Adriaenssens E.M."/>
            <person name="Foster-Nyarko E."/>
            <person name="Jarju S."/>
            <person name="Secka A."/>
            <person name="Antonio M."/>
            <person name="Oren A."/>
            <person name="Chaudhuri R.R."/>
            <person name="La Ragione R."/>
            <person name="Hildebrand F."/>
            <person name="Pallen M.J."/>
        </authorList>
    </citation>
    <scope>NUCLEOTIDE SEQUENCE</scope>
    <source>
        <strain evidence="7">B1-8020</strain>
    </source>
</reference>
<keyword evidence="5" id="KW-0472">Membrane</keyword>
<keyword evidence="3" id="KW-0804">Transcription</keyword>
<evidence type="ECO:0000256" key="1">
    <source>
        <dbReference type="ARBA" id="ARBA00023015"/>
    </source>
</evidence>
<dbReference type="Pfam" id="PF12833">
    <property type="entry name" value="HTH_18"/>
    <property type="match status" value="1"/>
</dbReference>
<feature type="repeat" description="TPR" evidence="4">
    <location>
        <begin position="268"/>
        <end position="301"/>
    </location>
</feature>
<reference evidence="7" key="1">
    <citation type="submission" date="2020-10" db="EMBL/GenBank/DDBJ databases">
        <authorList>
            <person name="Gilroy R."/>
        </authorList>
    </citation>
    <scope>NUCLEOTIDE SEQUENCE</scope>
    <source>
        <strain evidence="7">B1-8020</strain>
    </source>
</reference>
<dbReference type="SUPFAM" id="SSF46689">
    <property type="entry name" value="Homeodomain-like"/>
    <property type="match status" value="1"/>
</dbReference>